<gene>
    <name evidence="3" type="ORF">BSL78_01403</name>
</gene>
<proteinExistence type="predicted"/>
<dbReference type="Proteomes" id="UP000230750">
    <property type="component" value="Unassembled WGS sequence"/>
</dbReference>
<comment type="caution">
    <text evidence="3">The sequence shown here is derived from an EMBL/GenBank/DDBJ whole genome shotgun (WGS) entry which is preliminary data.</text>
</comment>
<dbReference type="InterPro" id="IPR032735">
    <property type="entry name" value="BROMI_M"/>
</dbReference>
<evidence type="ECO:0000313" key="3">
    <source>
        <dbReference type="EMBL" id="PIK61699.1"/>
    </source>
</evidence>
<dbReference type="InterPro" id="IPR055392">
    <property type="entry name" value="BROMI_C"/>
</dbReference>
<dbReference type="Pfam" id="PF14961">
    <property type="entry name" value="BROMI"/>
    <property type="match status" value="1"/>
</dbReference>
<keyword evidence="4" id="KW-1185">Reference proteome</keyword>
<feature type="domain" description="BROMI C-terminal Rab TBC-like" evidence="2">
    <location>
        <begin position="141"/>
        <end position="328"/>
    </location>
</feature>
<dbReference type="OrthoDB" id="1668230at2759"/>
<evidence type="ECO:0000259" key="1">
    <source>
        <dbReference type="Pfam" id="PF14961"/>
    </source>
</evidence>
<reference evidence="3 4" key="1">
    <citation type="journal article" date="2017" name="PLoS Biol.">
        <title>The sea cucumber genome provides insights into morphological evolution and visceral regeneration.</title>
        <authorList>
            <person name="Zhang X."/>
            <person name="Sun L."/>
            <person name="Yuan J."/>
            <person name="Sun Y."/>
            <person name="Gao Y."/>
            <person name="Zhang L."/>
            <person name="Li S."/>
            <person name="Dai H."/>
            <person name="Hamel J.F."/>
            <person name="Liu C."/>
            <person name="Yu Y."/>
            <person name="Liu S."/>
            <person name="Lin W."/>
            <person name="Guo K."/>
            <person name="Jin S."/>
            <person name="Xu P."/>
            <person name="Storey K.B."/>
            <person name="Huan P."/>
            <person name="Zhang T."/>
            <person name="Zhou Y."/>
            <person name="Zhang J."/>
            <person name="Lin C."/>
            <person name="Li X."/>
            <person name="Xing L."/>
            <person name="Huo D."/>
            <person name="Sun M."/>
            <person name="Wang L."/>
            <person name="Mercier A."/>
            <person name="Li F."/>
            <person name="Yang H."/>
            <person name="Xiang J."/>
        </authorList>
    </citation>
    <scope>NUCLEOTIDE SEQUENCE [LARGE SCALE GENOMIC DNA]</scope>
    <source>
        <strain evidence="3">Shaxun</strain>
        <tissue evidence="3">Muscle</tissue>
    </source>
</reference>
<protein>
    <submittedName>
        <fullName evidence="3">Uncharacterized protein</fullName>
    </submittedName>
</protein>
<sequence length="340" mass="38527">MWEQTLVDLLLNFAGTPKGLLLLQQTGAMNEAVAYMNGRYTQKLQVSKTEKFGYGFMVTQVASTSPGVMALENTGFIQALLHELWSVLECGRDDQPCFGSNSHQAHSIDDRPAQKRCQVTFPFQPEQTQVFGLRLLNVMSTCLDSWLLLETQYKLWDFLLDEQNSNRNDENGEIMIDHMSLERNHILVRTNVIGGPTERTLPARSLSEDSGKVYPWRMFSSFPVPKEYFTTVNRSSSGKTDSAFGEFLEKPSDGMNPTEWLKLCQDTFCHELKSNPEGVQGKELLEKVLAVQQQIPDEYQTFPLKPCKVTDATLKGRKLSNMQTLGSKWPFGKIVQSHIQ</sequence>
<organism evidence="3 4">
    <name type="scientific">Stichopus japonicus</name>
    <name type="common">Sea cucumber</name>
    <dbReference type="NCBI Taxonomy" id="307972"/>
    <lineage>
        <taxon>Eukaryota</taxon>
        <taxon>Metazoa</taxon>
        <taxon>Echinodermata</taxon>
        <taxon>Eleutherozoa</taxon>
        <taxon>Echinozoa</taxon>
        <taxon>Holothuroidea</taxon>
        <taxon>Aspidochirotacea</taxon>
        <taxon>Aspidochirotida</taxon>
        <taxon>Stichopodidae</taxon>
        <taxon>Apostichopus</taxon>
    </lineage>
</organism>
<feature type="domain" description="BROMI middle region" evidence="1">
    <location>
        <begin position="1"/>
        <end position="109"/>
    </location>
</feature>
<dbReference type="AlphaFoldDB" id="A0A2G8LN67"/>
<accession>A0A2G8LN67</accession>
<dbReference type="STRING" id="307972.A0A2G8LN67"/>
<dbReference type="Pfam" id="PF23440">
    <property type="entry name" value="BROMI_C"/>
    <property type="match status" value="1"/>
</dbReference>
<evidence type="ECO:0000259" key="2">
    <source>
        <dbReference type="Pfam" id="PF23440"/>
    </source>
</evidence>
<dbReference type="EMBL" id="MRZV01000027">
    <property type="protein sequence ID" value="PIK61699.1"/>
    <property type="molecule type" value="Genomic_DNA"/>
</dbReference>
<evidence type="ECO:0000313" key="4">
    <source>
        <dbReference type="Proteomes" id="UP000230750"/>
    </source>
</evidence>
<name>A0A2G8LN67_STIJA</name>